<name>A0A6J7PLN7_9ZZZZ</name>
<dbReference type="AlphaFoldDB" id="A0A6J7PLN7"/>
<accession>A0A6J7PLN7</accession>
<organism evidence="2">
    <name type="scientific">freshwater metagenome</name>
    <dbReference type="NCBI Taxonomy" id="449393"/>
    <lineage>
        <taxon>unclassified sequences</taxon>
        <taxon>metagenomes</taxon>
        <taxon>ecological metagenomes</taxon>
    </lineage>
</organism>
<dbReference type="EMBL" id="CAFBPA010000112">
    <property type="protein sequence ID" value="CAB5006327.1"/>
    <property type="molecule type" value="Genomic_DNA"/>
</dbReference>
<protein>
    <submittedName>
        <fullName evidence="2">Unannotated protein</fullName>
    </submittedName>
</protein>
<gene>
    <name evidence="2" type="ORF">UFOPK4043_00837</name>
</gene>
<proteinExistence type="predicted"/>
<feature type="region of interest" description="Disordered" evidence="1">
    <location>
        <begin position="386"/>
        <end position="405"/>
    </location>
</feature>
<reference evidence="2" key="1">
    <citation type="submission" date="2020-05" db="EMBL/GenBank/DDBJ databases">
        <authorList>
            <person name="Chiriac C."/>
            <person name="Salcher M."/>
            <person name="Ghai R."/>
            <person name="Kavagutti S V."/>
        </authorList>
    </citation>
    <scope>NUCLEOTIDE SEQUENCE</scope>
</reference>
<evidence type="ECO:0000256" key="1">
    <source>
        <dbReference type="SAM" id="MobiDB-lite"/>
    </source>
</evidence>
<sequence length="431" mass="45944">MALTGVLLVGCGTVIQAERQDTTVMYQTLREDKIINADIWDSQPKMLAAGLGFTNIIGVPGLSTDNLALSRTLTRLAGGAWNTVSCSPDQTATLVSYTSAGTPDGVAKSYGQEVYYSDGLPIEFSWPMLPSTLDATDFRVNLNNGQAVTPQVASIYPNMEYNERSVAVIFGHFGNRFSSSQPGAIYPTSIEVVLDETPLQLVGPGLQIVSAVGLKADAPGSPYTDPDVEPAKRGGPKLVGAKLTRMSTDGDTAPKDFQQHLPNDGVALYGDQAQYRLRTYTSGGMTADGVRGLFPTDFARFFLLQATTSAGDTVLLTETGKDYLIDGKKLRVVGLADLGKKQETYNDCYVEDKDNYIDIILSGEVEAVSKITTVEIPSTGAYSPVYNPGGPGNDPAPNVRYSAPSPPISQKVTIALEDPLTVTYPDGASAR</sequence>
<evidence type="ECO:0000313" key="2">
    <source>
        <dbReference type="EMBL" id="CAB5006327.1"/>
    </source>
</evidence>